<dbReference type="Gene3D" id="3.40.50.170">
    <property type="entry name" value="Formyl transferase, N-terminal domain"/>
    <property type="match status" value="1"/>
</dbReference>
<comment type="catalytic activity">
    <reaction evidence="3">
        <text>(6R)-10-formyltetrahydrofolate + H2O = (6S)-5,6,7,8-tetrahydrofolate + formate + H(+)</text>
        <dbReference type="Rhea" id="RHEA:19833"/>
        <dbReference type="ChEBI" id="CHEBI:15377"/>
        <dbReference type="ChEBI" id="CHEBI:15378"/>
        <dbReference type="ChEBI" id="CHEBI:15740"/>
        <dbReference type="ChEBI" id="CHEBI:57453"/>
        <dbReference type="ChEBI" id="CHEBI:195366"/>
        <dbReference type="EC" id="3.5.1.10"/>
    </reaction>
</comment>
<name>A0AAU9CKE4_9BACT</name>
<dbReference type="NCBIfam" id="NF004684">
    <property type="entry name" value="PRK06027.1"/>
    <property type="match status" value="1"/>
</dbReference>
<dbReference type="GO" id="GO:0006189">
    <property type="term" value="P:'de novo' IMP biosynthetic process"/>
    <property type="evidence" value="ECO:0007669"/>
    <property type="project" value="UniProtKB-UniRule"/>
</dbReference>
<dbReference type="Gene3D" id="3.30.70.260">
    <property type="match status" value="1"/>
</dbReference>
<dbReference type="GO" id="GO:0006730">
    <property type="term" value="P:one-carbon metabolic process"/>
    <property type="evidence" value="ECO:0007669"/>
    <property type="project" value="UniProtKB-KW"/>
</dbReference>
<accession>A0AAU9CKE4</accession>
<dbReference type="GO" id="GO:0008864">
    <property type="term" value="F:formyltetrahydrofolate deformylase activity"/>
    <property type="evidence" value="ECO:0007669"/>
    <property type="project" value="UniProtKB-UniRule"/>
</dbReference>
<dbReference type="RefSeq" id="WP_338392191.1">
    <property type="nucleotide sequence ID" value="NZ_AP025314.1"/>
</dbReference>
<dbReference type="PRINTS" id="PR01575">
    <property type="entry name" value="FFH4HYDRLASE"/>
</dbReference>
<comment type="function">
    <text evidence="3">Catalyzes the hydrolysis of 10-formyltetrahydrofolate (formyl-FH4) to formate and tetrahydrofolate (FH4).</text>
</comment>
<evidence type="ECO:0000313" key="7">
    <source>
        <dbReference type="Proteomes" id="UP001348817"/>
    </source>
</evidence>
<dbReference type="HAMAP" id="MF_01927">
    <property type="entry name" value="PurU"/>
    <property type="match status" value="1"/>
</dbReference>
<dbReference type="InterPro" id="IPR004810">
    <property type="entry name" value="PurU"/>
</dbReference>
<dbReference type="NCBIfam" id="TIGR00655">
    <property type="entry name" value="PurU"/>
    <property type="match status" value="1"/>
</dbReference>
<dbReference type="InterPro" id="IPR045865">
    <property type="entry name" value="ACT-like_dom_sf"/>
</dbReference>
<sequence>MVISEKNTERNILLIDCLDAKGLVPKATNVIFKHGLNIERNQEFVDQADEHFFMRSEIVGTADRELLLADLAEAMPQDANIRLKEKRKKRIVILATKEYHCLGDLLTRHQFGDLNAEILAVVSNHEHLRDYCEKFGIPYHYVPTQGIGREEHERAVLDTLEAYDFEYLVLAKYMRILSSEFIRHFEHRIVNIHHSFLPAFIGANPYRQAYDRGVKIIGATAHIVTDDLDEGPIIYQDVTPVDHSFSPKEMARAGRDVEKIVLAKALKIVFEDRCFISGNKTIIMR</sequence>
<evidence type="ECO:0000256" key="4">
    <source>
        <dbReference type="NCBIfam" id="TIGR00655"/>
    </source>
</evidence>
<feature type="domain" description="Formyl transferase N-terminal" evidence="5">
    <location>
        <begin position="89"/>
        <end position="266"/>
    </location>
</feature>
<dbReference type="CDD" id="cd04875">
    <property type="entry name" value="ACT_F4HF-DF"/>
    <property type="match status" value="1"/>
</dbReference>
<dbReference type="PANTHER" id="PTHR42706:SF1">
    <property type="entry name" value="FORMYLTETRAHYDROFOLATE DEFORMYLASE 2, MITOCHONDRIAL"/>
    <property type="match status" value="1"/>
</dbReference>
<dbReference type="KEGG" id="fax:FUAX_30800"/>
<dbReference type="EC" id="3.5.1.10" evidence="3 4"/>
<protein>
    <recommendedName>
        <fullName evidence="3 4">Formyltetrahydrofolate deformylase</fullName>
        <ecNumber evidence="3 4">3.5.1.10</ecNumber>
    </recommendedName>
    <alternativeName>
        <fullName evidence="3">Formyl-FH(4) hydrolase</fullName>
    </alternativeName>
</protein>
<evidence type="ECO:0000256" key="2">
    <source>
        <dbReference type="ARBA" id="ARBA00022801"/>
    </source>
</evidence>
<dbReference type="Proteomes" id="UP001348817">
    <property type="component" value="Chromosome"/>
</dbReference>
<comment type="similarity">
    <text evidence="3">Belongs to the PurU family.</text>
</comment>
<keyword evidence="7" id="KW-1185">Reference proteome</keyword>
<evidence type="ECO:0000313" key="6">
    <source>
        <dbReference type="EMBL" id="BDD10648.1"/>
    </source>
</evidence>
<feature type="active site" evidence="3">
    <location>
        <position position="229"/>
    </location>
</feature>
<dbReference type="EMBL" id="AP025314">
    <property type="protein sequence ID" value="BDD10648.1"/>
    <property type="molecule type" value="Genomic_DNA"/>
</dbReference>
<keyword evidence="2 3" id="KW-0378">Hydrolase</keyword>
<proteinExistence type="inferred from homology"/>
<dbReference type="AlphaFoldDB" id="A0AAU9CKE4"/>
<organism evidence="6 7">
    <name type="scientific">Fulvitalea axinellae</name>
    <dbReference type="NCBI Taxonomy" id="1182444"/>
    <lineage>
        <taxon>Bacteria</taxon>
        <taxon>Pseudomonadati</taxon>
        <taxon>Bacteroidota</taxon>
        <taxon>Cytophagia</taxon>
        <taxon>Cytophagales</taxon>
        <taxon>Persicobacteraceae</taxon>
        <taxon>Fulvitalea</taxon>
    </lineage>
</organism>
<dbReference type="PANTHER" id="PTHR42706">
    <property type="entry name" value="FORMYLTETRAHYDROFOLATE DEFORMYLASE"/>
    <property type="match status" value="1"/>
</dbReference>
<dbReference type="PIRSF" id="PIRSF036480">
    <property type="entry name" value="FormyFH4_hydr"/>
    <property type="match status" value="1"/>
</dbReference>
<dbReference type="SUPFAM" id="SSF55021">
    <property type="entry name" value="ACT-like"/>
    <property type="match status" value="1"/>
</dbReference>
<dbReference type="InterPro" id="IPR036477">
    <property type="entry name" value="Formyl_transf_N_sf"/>
</dbReference>
<keyword evidence="3" id="KW-0658">Purine biosynthesis</keyword>
<reference evidence="6 7" key="1">
    <citation type="submission" date="2021-12" db="EMBL/GenBank/DDBJ databases">
        <title>Genome sequencing of bacteria with rrn-lacking chromosome and rrn-plasmid.</title>
        <authorList>
            <person name="Anda M."/>
            <person name="Iwasaki W."/>
        </authorList>
    </citation>
    <scope>NUCLEOTIDE SEQUENCE [LARGE SCALE GENOMIC DNA]</scope>
    <source>
        <strain evidence="6 7">DSM 100852</strain>
    </source>
</reference>
<dbReference type="Pfam" id="PF00551">
    <property type="entry name" value="Formyl_trans_N"/>
    <property type="match status" value="1"/>
</dbReference>
<evidence type="ECO:0000256" key="3">
    <source>
        <dbReference type="HAMAP-Rule" id="MF_01927"/>
    </source>
</evidence>
<dbReference type="InterPro" id="IPR044074">
    <property type="entry name" value="PurU_ACT"/>
</dbReference>
<dbReference type="SUPFAM" id="SSF53328">
    <property type="entry name" value="Formyltransferase"/>
    <property type="match status" value="1"/>
</dbReference>
<dbReference type="InterPro" id="IPR002376">
    <property type="entry name" value="Formyl_transf_N"/>
</dbReference>
<evidence type="ECO:0000256" key="1">
    <source>
        <dbReference type="ARBA" id="ARBA00022563"/>
    </source>
</evidence>
<gene>
    <name evidence="3 6" type="primary">purU</name>
    <name evidence="6" type="ORF">FUAX_30800</name>
</gene>
<keyword evidence="1 3" id="KW-0554">One-carbon metabolism</keyword>
<comment type="pathway">
    <text evidence="3">Purine metabolism; IMP biosynthesis via de novo pathway; formate from 10-formyl-5,6,7,8-tetrahydrofolate: step 1/1.</text>
</comment>
<evidence type="ECO:0000259" key="5">
    <source>
        <dbReference type="Pfam" id="PF00551"/>
    </source>
</evidence>